<keyword evidence="2" id="KW-1185">Reference proteome</keyword>
<name>A0ABP9D514_9ACTN</name>
<protein>
    <submittedName>
        <fullName evidence="1">Uncharacterized protein</fullName>
    </submittedName>
</protein>
<accession>A0ABP9D514</accession>
<evidence type="ECO:0000313" key="2">
    <source>
        <dbReference type="Proteomes" id="UP001501265"/>
    </source>
</evidence>
<dbReference type="EMBL" id="BAABIG010000089">
    <property type="protein sequence ID" value="GAA4823640.1"/>
    <property type="molecule type" value="Genomic_DNA"/>
</dbReference>
<organism evidence="1 2">
    <name type="scientific">Streptomyces ziwulingensis</name>
    <dbReference type="NCBI Taxonomy" id="1045501"/>
    <lineage>
        <taxon>Bacteria</taxon>
        <taxon>Bacillati</taxon>
        <taxon>Actinomycetota</taxon>
        <taxon>Actinomycetes</taxon>
        <taxon>Kitasatosporales</taxon>
        <taxon>Streptomycetaceae</taxon>
        <taxon>Streptomyces</taxon>
    </lineage>
</organism>
<reference evidence="2" key="1">
    <citation type="journal article" date="2019" name="Int. J. Syst. Evol. Microbiol.">
        <title>The Global Catalogue of Microorganisms (GCM) 10K type strain sequencing project: providing services to taxonomists for standard genome sequencing and annotation.</title>
        <authorList>
            <consortium name="The Broad Institute Genomics Platform"/>
            <consortium name="The Broad Institute Genome Sequencing Center for Infectious Disease"/>
            <person name="Wu L."/>
            <person name="Ma J."/>
        </authorList>
    </citation>
    <scope>NUCLEOTIDE SEQUENCE [LARGE SCALE GENOMIC DNA]</scope>
    <source>
        <strain evidence="2">JCM 18081</strain>
    </source>
</reference>
<comment type="caution">
    <text evidence="1">The sequence shown here is derived from an EMBL/GenBank/DDBJ whole genome shotgun (WGS) entry which is preliminary data.</text>
</comment>
<proteinExistence type="predicted"/>
<evidence type="ECO:0000313" key="1">
    <source>
        <dbReference type="EMBL" id="GAA4823640.1"/>
    </source>
</evidence>
<dbReference type="Proteomes" id="UP001501265">
    <property type="component" value="Unassembled WGS sequence"/>
</dbReference>
<gene>
    <name evidence="1" type="ORF">GCM10023220_66540</name>
</gene>
<sequence>MERVVQFTAPRQVEVAGRVPAAVHRGTGPYRTRTWDLAGGDGGHRGEGVVPARCPLPGDPVEAVRAAPGLLKRSGR</sequence>